<organism evidence="2 3">
    <name type="scientific">Actinobacillus pleuropneumoniae</name>
    <name type="common">Haemophilus pleuropneumoniae</name>
    <dbReference type="NCBI Taxonomy" id="715"/>
    <lineage>
        <taxon>Bacteria</taxon>
        <taxon>Pseudomonadati</taxon>
        <taxon>Pseudomonadota</taxon>
        <taxon>Gammaproteobacteria</taxon>
        <taxon>Pasteurellales</taxon>
        <taxon>Pasteurellaceae</taxon>
        <taxon>Actinobacillus</taxon>
    </lineage>
</organism>
<reference evidence="2" key="1">
    <citation type="journal article" date="2021" name="Vet Sci">
        <title>O-Serogroups and Pathovirotypes of Escherichia coli Isolated from Post-Weaning Piglets Showing Diarrhoea and/or Oedema in South Korea.</title>
        <authorList>
            <person name="Byun J.W."/>
            <person name="Moon B.Y."/>
            <person name="Do K.H."/>
            <person name="Lee K."/>
            <person name="Lee H.Y."/>
            <person name="Kim W.I."/>
            <person name="So B."/>
            <person name="Lee W.K."/>
        </authorList>
    </citation>
    <scope>NUCLEOTIDE SEQUENCE</scope>
    <source>
        <strain evidence="2">84/14</strain>
    </source>
</reference>
<accession>A0A9Q4DJX4</accession>
<dbReference type="GO" id="GO:0008270">
    <property type="term" value="F:zinc ion binding"/>
    <property type="evidence" value="ECO:0007669"/>
    <property type="project" value="InterPro"/>
</dbReference>
<feature type="non-terminal residue" evidence="2">
    <location>
        <position position="1"/>
    </location>
</feature>
<dbReference type="Proteomes" id="UP001077788">
    <property type="component" value="Unassembled WGS sequence"/>
</dbReference>
<dbReference type="AlphaFoldDB" id="A0A9Q4DJX4"/>
<evidence type="ECO:0000313" key="2">
    <source>
        <dbReference type="EMBL" id="MCY6524923.1"/>
    </source>
</evidence>
<dbReference type="GO" id="GO:0003676">
    <property type="term" value="F:nucleic acid binding"/>
    <property type="evidence" value="ECO:0007669"/>
    <property type="project" value="InterPro"/>
</dbReference>
<dbReference type="InterPro" id="IPR036875">
    <property type="entry name" value="Znf_CCHC_sf"/>
</dbReference>
<dbReference type="Gene3D" id="4.10.60.10">
    <property type="entry name" value="Zinc finger, CCHC-type"/>
    <property type="match status" value="1"/>
</dbReference>
<dbReference type="EMBL" id="JAPQFC010000688">
    <property type="protein sequence ID" value="MCY6524923.1"/>
    <property type="molecule type" value="Genomic_DNA"/>
</dbReference>
<dbReference type="RefSeq" id="WP_267992135.1">
    <property type="nucleotide sequence ID" value="NZ_JAPQFC010000688.1"/>
</dbReference>
<evidence type="ECO:0008006" key="4">
    <source>
        <dbReference type="Google" id="ProtNLM"/>
    </source>
</evidence>
<feature type="compositionally biased region" description="Basic residues" evidence="1">
    <location>
        <begin position="1"/>
        <end position="21"/>
    </location>
</feature>
<comment type="caution">
    <text evidence="2">The sequence shown here is derived from an EMBL/GenBank/DDBJ whole genome shotgun (WGS) entry which is preliminary data.</text>
</comment>
<reference evidence="2" key="2">
    <citation type="submission" date="2022-12" db="EMBL/GenBank/DDBJ databases">
        <authorList>
            <person name="Kardos G."/>
            <person name="Sarkozi R."/>
            <person name="Laczko L."/>
            <person name="Marton S."/>
            <person name="Makrai L."/>
            <person name="Banyai K."/>
            <person name="Fodor L."/>
        </authorList>
    </citation>
    <scope>NUCLEOTIDE SEQUENCE</scope>
    <source>
        <strain evidence="2">84/14</strain>
    </source>
</reference>
<protein>
    <recommendedName>
        <fullName evidence="4">CCHC-type domain-containing protein</fullName>
    </recommendedName>
</protein>
<evidence type="ECO:0000256" key="1">
    <source>
        <dbReference type="SAM" id="MobiDB-lite"/>
    </source>
</evidence>
<gene>
    <name evidence="2" type="ORF">OYG11_11995</name>
</gene>
<feature type="region of interest" description="Disordered" evidence="1">
    <location>
        <begin position="1"/>
        <end position="34"/>
    </location>
</feature>
<proteinExistence type="predicted"/>
<evidence type="ECO:0000313" key="3">
    <source>
        <dbReference type="Proteomes" id="UP001077788"/>
    </source>
</evidence>
<dbReference type="SUPFAM" id="SSF57756">
    <property type="entry name" value="Retrovirus zinc finger-like domains"/>
    <property type="match status" value="1"/>
</dbReference>
<name>A0A9Q4DJX4_ACTPL</name>
<sequence length="69" mass="8102">SMNAKGRRNFGKSQRNTKRRPALGNIPPPSQGIRDIPKVQCFHCQKYDHFQDKCPLRNNNRNRMDKQHA</sequence>